<evidence type="ECO:0000313" key="2">
    <source>
        <dbReference type="EMBL" id="KAK4721239.1"/>
    </source>
</evidence>
<protein>
    <recommendedName>
        <fullName evidence="1">Reverse transcriptase zinc-binding domain-containing protein</fullName>
    </recommendedName>
</protein>
<dbReference type="PANTHER" id="PTHR33116:SF66">
    <property type="entry name" value="REVERSE TRANSCRIPTASE ZINC-BINDING DOMAIN-CONTAINING PROTEIN"/>
    <property type="match status" value="1"/>
</dbReference>
<organism evidence="2 3">
    <name type="scientific">Solanum pinnatisectum</name>
    <name type="common">tansyleaf nightshade</name>
    <dbReference type="NCBI Taxonomy" id="50273"/>
    <lineage>
        <taxon>Eukaryota</taxon>
        <taxon>Viridiplantae</taxon>
        <taxon>Streptophyta</taxon>
        <taxon>Embryophyta</taxon>
        <taxon>Tracheophyta</taxon>
        <taxon>Spermatophyta</taxon>
        <taxon>Magnoliopsida</taxon>
        <taxon>eudicotyledons</taxon>
        <taxon>Gunneridae</taxon>
        <taxon>Pentapetalae</taxon>
        <taxon>asterids</taxon>
        <taxon>lamiids</taxon>
        <taxon>Solanales</taxon>
        <taxon>Solanaceae</taxon>
        <taxon>Solanoideae</taxon>
        <taxon>Solaneae</taxon>
        <taxon>Solanum</taxon>
    </lineage>
</organism>
<dbReference type="PANTHER" id="PTHR33116">
    <property type="entry name" value="REVERSE TRANSCRIPTASE ZINC-BINDING DOMAIN-CONTAINING PROTEIN-RELATED-RELATED"/>
    <property type="match status" value="1"/>
</dbReference>
<evidence type="ECO:0000313" key="3">
    <source>
        <dbReference type="Proteomes" id="UP001311915"/>
    </source>
</evidence>
<dbReference type="InterPro" id="IPR026960">
    <property type="entry name" value="RVT-Znf"/>
</dbReference>
<name>A0AAV9L6L7_9SOLN</name>
<dbReference type="Proteomes" id="UP001311915">
    <property type="component" value="Unassembled WGS sequence"/>
</dbReference>
<keyword evidence="3" id="KW-1185">Reference proteome</keyword>
<feature type="domain" description="Reverse transcriptase zinc-binding" evidence="1">
    <location>
        <begin position="1"/>
        <end position="80"/>
    </location>
</feature>
<proteinExistence type="predicted"/>
<dbReference type="EMBL" id="JAWPEI010000007">
    <property type="protein sequence ID" value="KAK4721239.1"/>
    <property type="molecule type" value="Genomic_DNA"/>
</dbReference>
<evidence type="ECO:0000259" key="1">
    <source>
        <dbReference type="Pfam" id="PF13966"/>
    </source>
</evidence>
<dbReference type="AlphaFoldDB" id="A0AAV9L6L7"/>
<accession>A0AAV9L6L7</accession>
<reference evidence="2 3" key="1">
    <citation type="submission" date="2023-10" db="EMBL/GenBank/DDBJ databases">
        <title>Genome-Wide Identification Analysis in wild type Solanum Pinnatisectum Reveals Some Genes Defensing Phytophthora Infestans.</title>
        <authorList>
            <person name="Sun C."/>
        </authorList>
    </citation>
    <scope>NUCLEOTIDE SEQUENCE [LARGE SCALE GENOMIC DNA]</scope>
    <source>
        <strain evidence="2">LQN</strain>
        <tissue evidence="2">Leaf</tissue>
    </source>
</reference>
<dbReference type="Pfam" id="PF13966">
    <property type="entry name" value="zf-RVT"/>
    <property type="match status" value="1"/>
</dbReference>
<gene>
    <name evidence="2" type="ORF">R3W88_011472</name>
</gene>
<comment type="caution">
    <text evidence="2">The sequence shown here is derived from an EMBL/GenBank/DDBJ whole genome shotgun (WGS) entry which is preliminary data.</text>
</comment>
<sequence length="176" mass="21004">MYINLTPKHPKVNWKSIVLQPNIHPRHQFILWLAAWRRLARAERLKKFVIQVPPECSYCAVAPETFDHLFFECPETRALWARLLKWLGINRQIGSWQVELEWANKWARKSNGTGAINSCVFAMMVYIIWRERNTIRFQAMPYQCDRVCKEIGLYIHVRGRDLQKWKEALKKIDQVP</sequence>